<feature type="compositionally biased region" description="Polar residues" evidence="1">
    <location>
        <begin position="472"/>
        <end position="488"/>
    </location>
</feature>
<accession>A0A9Q8PA81</accession>
<evidence type="ECO:0000313" key="3">
    <source>
        <dbReference type="Proteomes" id="UP000756132"/>
    </source>
</evidence>
<feature type="compositionally biased region" description="Acidic residues" evidence="1">
    <location>
        <begin position="1023"/>
        <end position="1036"/>
    </location>
</feature>
<feature type="compositionally biased region" description="Polar residues" evidence="1">
    <location>
        <begin position="1037"/>
        <end position="1046"/>
    </location>
</feature>
<organism evidence="2 3">
    <name type="scientific">Passalora fulva</name>
    <name type="common">Tomato leaf mold</name>
    <name type="synonym">Cladosporium fulvum</name>
    <dbReference type="NCBI Taxonomy" id="5499"/>
    <lineage>
        <taxon>Eukaryota</taxon>
        <taxon>Fungi</taxon>
        <taxon>Dikarya</taxon>
        <taxon>Ascomycota</taxon>
        <taxon>Pezizomycotina</taxon>
        <taxon>Dothideomycetes</taxon>
        <taxon>Dothideomycetidae</taxon>
        <taxon>Mycosphaerellales</taxon>
        <taxon>Mycosphaerellaceae</taxon>
        <taxon>Fulvia</taxon>
    </lineage>
</organism>
<dbReference type="Pfam" id="PF08634">
    <property type="entry name" value="Pet127"/>
    <property type="match status" value="1"/>
</dbReference>
<dbReference type="RefSeq" id="XP_047763107.1">
    <property type="nucleotide sequence ID" value="XM_047905877.1"/>
</dbReference>
<dbReference type="EMBL" id="CP090168">
    <property type="protein sequence ID" value="UJO18741.1"/>
    <property type="molecule type" value="Genomic_DNA"/>
</dbReference>
<dbReference type="Proteomes" id="UP000756132">
    <property type="component" value="Chromosome 6"/>
</dbReference>
<protein>
    <submittedName>
        <fullName evidence="2">mRNA degradation protein, mitochondrial</fullName>
    </submittedName>
</protein>
<feature type="region of interest" description="Disordered" evidence="1">
    <location>
        <begin position="987"/>
        <end position="1049"/>
    </location>
</feature>
<proteinExistence type="predicted"/>
<feature type="region of interest" description="Disordered" evidence="1">
    <location>
        <begin position="103"/>
        <end position="154"/>
    </location>
</feature>
<dbReference type="GO" id="GO:0005740">
    <property type="term" value="C:mitochondrial envelope"/>
    <property type="evidence" value="ECO:0007669"/>
    <property type="project" value="TreeGrafter"/>
</dbReference>
<dbReference type="OrthoDB" id="10249045at2759"/>
<dbReference type="PANTHER" id="PTHR31014:SF0">
    <property type="entry name" value="MITOCHONDRIAL TRANSLATION SYSTEM COMPONENT PET127-RELATED"/>
    <property type="match status" value="1"/>
</dbReference>
<feature type="region of interest" description="Disordered" evidence="1">
    <location>
        <begin position="467"/>
        <end position="596"/>
    </location>
</feature>
<evidence type="ECO:0000313" key="2">
    <source>
        <dbReference type="EMBL" id="UJO18741.1"/>
    </source>
</evidence>
<reference evidence="2" key="2">
    <citation type="journal article" date="2022" name="Microb. Genom.">
        <title>A chromosome-scale genome assembly of the tomato pathogen Cladosporium fulvum reveals a compartmentalized genome architecture and the presence of a dispensable chromosome.</title>
        <authorList>
            <person name="Zaccaron A.Z."/>
            <person name="Chen L.H."/>
            <person name="Samaras A."/>
            <person name="Stergiopoulos I."/>
        </authorList>
    </citation>
    <scope>NUCLEOTIDE SEQUENCE</scope>
    <source>
        <strain evidence="2">Race5_Kim</strain>
    </source>
</reference>
<feature type="compositionally biased region" description="Basic residues" evidence="1">
    <location>
        <begin position="180"/>
        <end position="190"/>
    </location>
</feature>
<dbReference type="GO" id="GO:0000964">
    <property type="term" value="P:mitochondrial RNA 5'-end processing"/>
    <property type="evidence" value="ECO:0007669"/>
    <property type="project" value="TreeGrafter"/>
</dbReference>
<dbReference type="GeneID" id="71986607"/>
<reference evidence="2" key="1">
    <citation type="submission" date="2021-12" db="EMBL/GenBank/DDBJ databases">
        <authorList>
            <person name="Zaccaron A."/>
            <person name="Stergiopoulos I."/>
        </authorList>
    </citation>
    <scope>NUCLEOTIDE SEQUENCE</scope>
    <source>
        <strain evidence="2">Race5_Kim</strain>
    </source>
</reference>
<feature type="region of interest" description="Disordered" evidence="1">
    <location>
        <begin position="296"/>
        <end position="318"/>
    </location>
</feature>
<dbReference type="InterPro" id="IPR013943">
    <property type="entry name" value="Pet127"/>
</dbReference>
<feature type="region of interest" description="Disordered" evidence="1">
    <location>
        <begin position="169"/>
        <end position="213"/>
    </location>
</feature>
<name>A0A9Q8PA81_PASFU</name>
<feature type="compositionally biased region" description="Basic and acidic residues" evidence="1">
    <location>
        <begin position="114"/>
        <end position="130"/>
    </location>
</feature>
<evidence type="ECO:0000256" key="1">
    <source>
        <dbReference type="SAM" id="MobiDB-lite"/>
    </source>
</evidence>
<gene>
    <name evidence="2" type="ORF">CLAFUR5_06729</name>
</gene>
<keyword evidence="3" id="KW-1185">Reference proteome</keyword>
<sequence length="1204" mass="134275">MRAFRLLGDLAPGFHFSDALNLKNFLETVASQTFASHCTPTNPMLGNISHSPVWRNQGYVCLACRRQKVRAHRQQRRWNSEVHHTTTSAISDSWFDTLNDISDNFGKPAPTPKAEPETKVSKKAEAKQQDDPFTALKGSLSEKVESPPGTRPSTDFAKLQQMLKEDSFKFTKQQKSAPPKTHHAKRQQRRASRETAQDGVEGFAAEEPNSTAAATVSMKMNSLVQQLKGVQEEKAAEDDGRLSWTKDAQDLAVKELLTGNDAAEQADDTEPRPLPAFNAAGTSCRIRYKHPIADRVEVPPGKTSQARKDSKVATSNDESIEGPVTYKAKTSPAASGLGGPIMEEESQPRTLVARWRKQQQQHSPFGVRKEGSGQGALGVSFDSLRSADKVSDHTNASSKKHSTPFGVDVAASRSLGDLAARKIKAMLGAKDEETKPKVKLNGMNMNSLLTSLKSKTQEVEEVVPKAVEAVSQPDSEPANQPEPTTSEDVTSEEAKAHESLTNLYSRPRIQYSSPPAIPKRSLPDSASAAMLARDSPMPAGQSLADAMKGNGSAKQTSGNAPPESPPEDPEPSEEPQAATEQNTLDPSSIDVKPLDIPQPPVPYLEYGLDRVLFNPGVYQLQDPASRVYNFDPYLQNIMPVTEFDFNALKEYKTSSQDDALSALALKEGKRYIGSTSSMTSSLTHFHHLLSNFRTVNTSMYSREFSGNSREGLRATFTEINRAPSSIFLRWNNGTYAIDADKEYDSGNVLMLLGKSMELLLTLPKDDYERYRKSDPRQVPEEQRTGPEAYQYTTMGDFLMRSQLDAYDPRLPGNGTFDLKTRAVVSVRHSAADYERMTGYELFNLQGRWGSYEKEYYDMTRSTMLKYMLQARMGRMNGIFVAYHNVKRMFGFQYIPMHEMDRALHGQTDSCLGDQEFKASLSIMNEIFNKATAKFPNQSLRFHFETRPERGEVPTSLHVFAEPMAEKDIDAIQSSSKAKMAAYERDIMGKKDEPPVEESSSNEPLDAESGNAIEAKSSNKLTADDDATSETNNDDVSVETQTPTVHSTDAPADRAFLDSIGTSSEDLAPLFYATVIVQSKVDGEFIEGDRPTDLKKTQKWEIDYILNEYEITRHQWALYEDCKARRKHALDNSDDDSDGVEDKSLKGYLQFLKGMSEKGAEIRRKVDEMDKGKEVLRVEKGLVREREVIERVEDYMDWMYRGRDV</sequence>
<feature type="region of interest" description="Disordered" evidence="1">
    <location>
        <begin position="357"/>
        <end position="379"/>
    </location>
</feature>
<dbReference type="PANTHER" id="PTHR31014">
    <property type="entry name" value="MITOCHONDRIAL TRANSLATION SYSTEM COMPONENT PET127-RELATED"/>
    <property type="match status" value="1"/>
</dbReference>
<dbReference type="AlphaFoldDB" id="A0A9Q8PA81"/>
<dbReference type="KEGG" id="ffu:CLAFUR5_06729"/>